<gene>
    <name evidence="3" type="ORF">AN221_19660</name>
</gene>
<proteinExistence type="predicted"/>
<name>A0A1E7LSG3_9ACTN</name>
<feature type="region of interest" description="Disordered" evidence="1">
    <location>
        <begin position="174"/>
        <end position="201"/>
    </location>
</feature>
<feature type="region of interest" description="Disordered" evidence="1">
    <location>
        <begin position="543"/>
        <end position="590"/>
    </location>
</feature>
<evidence type="ECO:0000313" key="4">
    <source>
        <dbReference type="Proteomes" id="UP000175971"/>
    </source>
</evidence>
<feature type="compositionally biased region" description="Polar residues" evidence="1">
    <location>
        <begin position="555"/>
        <end position="573"/>
    </location>
</feature>
<dbReference type="GeneID" id="91291849"/>
<sequence>MVPDIGRGSRTHGLLVYLYGPGRREEHTDAHLVGSWDGFAPDPGRDTSPDPDPKITLARLTAALDLRVKQAGDRGPAKHVWHCSVRTAPGDRRFSDEEWNAVAQRIVHATGIAPDGDPDGCRWIAVRHAADHIHIVATLVRGDLRNPRLNYDFNKAQAECRRIEKEMGLRRLDAGDGTAAKNPTSAEKFKAERTGRPETPRETLREAVRRALAGAEDEKEFFTRLHEAGLRVKVRHAPSGDALGYNVALPGDRNRDGEPVWYPGSKLSPDLSLPKIRRRLADGTVERTATPASGGRADSSPPARERRSATAIAERAAVLLDSGGDGEAAAQLVGVGELLDAVAQTSPAATRTELAAAARTFERATRSHVQAERADTRALRSAARGIIRAGGALGRGEDGGTTAMLLSTLVLVTLAAAHWHSARGHAQQAHASRQTAEHLRTAYRQAATTPMRTLHEQGRALPDAQRRAYETTIRAALPNHGVREDGVPAKTDALVATLAQAEKAGHDPEALLRQAIDMRELDTATDVNDVLVWRLRRIAQLPAHPGATPRRPKDSTSNPKSSANRTSNRTTPATGVRPVAPTPRNRPPRR</sequence>
<dbReference type="OrthoDB" id="4382201at2"/>
<dbReference type="RefSeq" id="WP_032786088.1">
    <property type="nucleotide sequence ID" value="NZ_LJGZ01000088.1"/>
</dbReference>
<organism evidence="3 4">
    <name type="scientific">Streptomyces nanshensis</name>
    <dbReference type="NCBI Taxonomy" id="518642"/>
    <lineage>
        <taxon>Bacteria</taxon>
        <taxon>Bacillati</taxon>
        <taxon>Actinomycetota</taxon>
        <taxon>Actinomycetes</taxon>
        <taxon>Kitasatosporales</taxon>
        <taxon>Streptomycetaceae</taxon>
        <taxon>Streptomyces</taxon>
    </lineage>
</organism>
<dbReference type="Pfam" id="PF03432">
    <property type="entry name" value="Relaxase"/>
    <property type="match status" value="1"/>
</dbReference>
<feature type="compositionally biased region" description="Pro residues" evidence="1">
    <location>
        <begin position="580"/>
        <end position="590"/>
    </location>
</feature>
<feature type="compositionally biased region" description="Basic and acidic residues" evidence="1">
    <location>
        <begin position="187"/>
        <end position="201"/>
    </location>
</feature>
<dbReference type="AlphaFoldDB" id="A0A1E7LSG3"/>
<dbReference type="InterPro" id="IPR005094">
    <property type="entry name" value="Endonuclease_MobA/VirD2"/>
</dbReference>
<protein>
    <submittedName>
        <fullName evidence="3">Mobilization protein</fullName>
    </submittedName>
</protein>
<comment type="caution">
    <text evidence="3">The sequence shown here is derived from an EMBL/GenBank/DDBJ whole genome shotgun (WGS) entry which is preliminary data.</text>
</comment>
<feature type="region of interest" description="Disordered" evidence="1">
    <location>
        <begin position="283"/>
        <end position="309"/>
    </location>
</feature>
<reference evidence="3 4" key="1">
    <citation type="journal article" date="2016" name="Front. Microbiol.">
        <title>Comparative Genomics Analysis of Streptomyces Species Reveals Their Adaptation to the Marine Environment and Their Diversity at the Genomic Level.</title>
        <authorList>
            <person name="Tian X."/>
            <person name="Zhang Z."/>
            <person name="Yang T."/>
            <person name="Chen M."/>
            <person name="Li J."/>
            <person name="Chen F."/>
            <person name="Yang J."/>
            <person name="Li W."/>
            <person name="Zhang B."/>
            <person name="Zhang Z."/>
            <person name="Wu J."/>
            <person name="Zhang C."/>
            <person name="Long L."/>
            <person name="Xiao J."/>
        </authorList>
    </citation>
    <scope>NUCLEOTIDE SEQUENCE [LARGE SCALE GENOMIC DNA]</scope>
    <source>
        <strain evidence="3 4">SCSIO M10372</strain>
    </source>
</reference>
<evidence type="ECO:0000313" key="3">
    <source>
        <dbReference type="EMBL" id="OEV19135.1"/>
    </source>
</evidence>
<dbReference type="EMBL" id="LJGZ01000088">
    <property type="protein sequence ID" value="OEV19135.1"/>
    <property type="molecule type" value="Genomic_DNA"/>
</dbReference>
<evidence type="ECO:0000256" key="1">
    <source>
        <dbReference type="SAM" id="MobiDB-lite"/>
    </source>
</evidence>
<dbReference type="Proteomes" id="UP000175971">
    <property type="component" value="Unassembled WGS sequence"/>
</dbReference>
<dbReference type="PATRIC" id="fig|518642.7.peg.710"/>
<feature type="domain" description="MobA/VirD2-like nuclease" evidence="2">
    <location>
        <begin position="75"/>
        <end position="169"/>
    </location>
</feature>
<keyword evidence="4" id="KW-1185">Reference proteome</keyword>
<accession>A0A1E7LSG3</accession>
<evidence type="ECO:0000259" key="2">
    <source>
        <dbReference type="Pfam" id="PF03432"/>
    </source>
</evidence>